<evidence type="ECO:0000313" key="9">
    <source>
        <dbReference type="EMBL" id="CAD0095377.1"/>
    </source>
</evidence>
<evidence type="ECO:0000259" key="8">
    <source>
        <dbReference type="SMART" id="SM00736"/>
    </source>
</evidence>
<feature type="compositionally biased region" description="Low complexity" evidence="5">
    <location>
        <begin position="418"/>
        <end position="440"/>
    </location>
</feature>
<feature type="domain" description="Dystroglycan-type cadherin-like" evidence="8">
    <location>
        <begin position="12"/>
        <end position="114"/>
    </location>
</feature>
<evidence type="ECO:0000256" key="3">
    <source>
        <dbReference type="ARBA" id="ARBA00022989"/>
    </source>
</evidence>
<dbReference type="PANTHER" id="PTHR15549">
    <property type="entry name" value="PAIRED IMMUNOGLOBULIN-LIKE TYPE 2 RECEPTOR"/>
    <property type="match status" value="1"/>
</dbReference>
<evidence type="ECO:0000256" key="5">
    <source>
        <dbReference type="SAM" id="MobiDB-lite"/>
    </source>
</evidence>
<evidence type="ECO:0000256" key="7">
    <source>
        <dbReference type="SAM" id="SignalP"/>
    </source>
</evidence>
<keyword evidence="4 6" id="KW-0472">Membrane</keyword>
<dbReference type="GO" id="GO:0005509">
    <property type="term" value="F:calcium ion binding"/>
    <property type="evidence" value="ECO:0007669"/>
    <property type="project" value="InterPro"/>
</dbReference>
<feature type="region of interest" description="Disordered" evidence="5">
    <location>
        <begin position="418"/>
        <end position="443"/>
    </location>
</feature>
<comment type="caution">
    <text evidence="9">The sequence shown here is derived from an EMBL/GenBank/DDBJ whole genome shotgun (WGS) entry which is preliminary data.</text>
</comment>
<feature type="signal peptide" evidence="7">
    <location>
        <begin position="1"/>
        <end position="16"/>
    </location>
</feature>
<dbReference type="Pfam" id="PF05345">
    <property type="entry name" value="He_PIG"/>
    <property type="match status" value="3"/>
</dbReference>
<name>A0A9N8JVB7_9PEZI</name>
<dbReference type="Gene3D" id="2.60.40.10">
    <property type="entry name" value="Immunoglobulins"/>
    <property type="match status" value="3"/>
</dbReference>
<dbReference type="SMART" id="SM00736">
    <property type="entry name" value="CADG"/>
    <property type="match status" value="3"/>
</dbReference>
<feature type="compositionally biased region" description="Low complexity" evidence="5">
    <location>
        <begin position="676"/>
        <end position="698"/>
    </location>
</feature>
<feature type="domain" description="Dystroglycan-type cadherin-like" evidence="8">
    <location>
        <begin position="323"/>
        <end position="415"/>
    </location>
</feature>
<evidence type="ECO:0000256" key="2">
    <source>
        <dbReference type="ARBA" id="ARBA00022692"/>
    </source>
</evidence>
<evidence type="ECO:0000313" key="10">
    <source>
        <dbReference type="Proteomes" id="UP000716446"/>
    </source>
</evidence>
<dbReference type="InterPro" id="IPR006644">
    <property type="entry name" value="Cadg"/>
</dbReference>
<feature type="transmembrane region" description="Helical" evidence="6">
    <location>
        <begin position="449"/>
        <end position="474"/>
    </location>
</feature>
<feature type="domain" description="Dystroglycan-type cadherin-like" evidence="8">
    <location>
        <begin position="134"/>
        <end position="229"/>
    </location>
</feature>
<keyword evidence="2 6" id="KW-0812">Transmembrane</keyword>
<feature type="region of interest" description="Disordered" evidence="5">
    <location>
        <begin position="622"/>
        <end position="698"/>
    </location>
</feature>
<comment type="subcellular location">
    <subcellularLocation>
        <location evidence="1">Membrane</location>
        <topology evidence="1">Single-pass membrane protein</topology>
    </subcellularLocation>
</comment>
<reference evidence="9" key="1">
    <citation type="submission" date="2020-06" db="EMBL/GenBank/DDBJ databases">
        <authorList>
            <person name="Onetto C."/>
        </authorList>
    </citation>
    <scope>NUCLEOTIDE SEQUENCE</scope>
</reference>
<feature type="compositionally biased region" description="Basic and acidic residues" evidence="5">
    <location>
        <begin position="745"/>
        <end position="756"/>
    </location>
</feature>
<dbReference type="GO" id="GO:0016020">
    <property type="term" value="C:membrane"/>
    <property type="evidence" value="ECO:0007669"/>
    <property type="project" value="UniProtKB-SubCell"/>
</dbReference>
<gene>
    <name evidence="9" type="ORF">AWRI4619_LOCUS8778</name>
</gene>
<dbReference type="InterPro" id="IPR013783">
    <property type="entry name" value="Ig-like_fold"/>
</dbReference>
<dbReference type="EMBL" id="CAIJEN010000015">
    <property type="protein sequence ID" value="CAD0095377.1"/>
    <property type="molecule type" value="Genomic_DNA"/>
</dbReference>
<protein>
    <recommendedName>
        <fullName evidence="8">Dystroglycan-type cadherin-like domain-containing protein</fullName>
    </recommendedName>
</protein>
<feature type="region of interest" description="Disordered" evidence="5">
    <location>
        <begin position="506"/>
        <end position="526"/>
    </location>
</feature>
<dbReference type="InterPro" id="IPR015919">
    <property type="entry name" value="Cadherin-like_sf"/>
</dbReference>
<feature type="compositionally biased region" description="Polar residues" evidence="5">
    <location>
        <begin position="757"/>
        <end position="768"/>
    </location>
</feature>
<accession>A0A9N8JVB7</accession>
<feature type="chain" id="PRO_5040452436" description="Dystroglycan-type cadherin-like domain-containing protein" evidence="7">
    <location>
        <begin position="17"/>
        <end position="895"/>
    </location>
</feature>
<dbReference type="InterPro" id="IPR051694">
    <property type="entry name" value="Immunoregulatory_rcpt-like"/>
</dbReference>
<dbReference type="AlphaFoldDB" id="A0A9N8JVB7"/>
<feature type="compositionally biased region" description="Polar residues" evidence="5">
    <location>
        <begin position="884"/>
        <end position="895"/>
    </location>
</feature>
<dbReference type="CDD" id="cd12087">
    <property type="entry name" value="TM_EGFR-like"/>
    <property type="match status" value="1"/>
</dbReference>
<evidence type="ECO:0000256" key="1">
    <source>
        <dbReference type="ARBA" id="ARBA00004167"/>
    </source>
</evidence>
<proteinExistence type="predicted"/>
<keyword evidence="7" id="KW-0732">Signal</keyword>
<feature type="region of interest" description="Disordered" evidence="5">
    <location>
        <begin position="719"/>
        <end position="808"/>
    </location>
</feature>
<evidence type="ECO:0000256" key="6">
    <source>
        <dbReference type="SAM" id="Phobius"/>
    </source>
</evidence>
<dbReference type="Proteomes" id="UP000716446">
    <property type="component" value="Unassembled WGS sequence"/>
</dbReference>
<evidence type="ECO:0000256" key="4">
    <source>
        <dbReference type="ARBA" id="ARBA00023136"/>
    </source>
</evidence>
<organism evidence="9 10">
    <name type="scientific">Aureobasidium vineae</name>
    <dbReference type="NCBI Taxonomy" id="2773715"/>
    <lineage>
        <taxon>Eukaryota</taxon>
        <taxon>Fungi</taxon>
        <taxon>Dikarya</taxon>
        <taxon>Ascomycota</taxon>
        <taxon>Pezizomycotina</taxon>
        <taxon>Dothideomycetes</taxon>
        <taxon>Dothideomycetidae</taxon>
        <taxon>Dothideales</taxon>
        <taxon>Saccotheciaceae</taxon>
        <taxon>Aureobasidium</taxon>
    </lineage>
</organism>
<keyword evidence="3 6" id="KW-1133">Transmembrane helix</keyword>
<keyword evidence="10" id="KW-1185">Reference proteome</keyword>
<sequence>MRGLLFSVLFDTLVSALPQVAFPFNSQVPALARANEAYAFQLAPTTFVSSDGSTLVYTLAGAPAWLNLESTTRTLYGTPGQGNTGPNFFKIVATSNDDSVDMGCTLVVASNSAPALMGNISADLARSGPLSGPTTLILQSSTAFAITFSNNLFGDPGTIKSYYATMADRTPLPSWLKFDSSSLTFWGMTPVLVTGSQTYGVDFIASDVAGFAGATTTFSLLISSYQLAFDPQTENITVTPGTSITVGPFADQLRINGAQATSSQLQKVVAKAPEWLMFQNSSMEWTGIPPQDFESQSLSITVTDTYGDIAVKNILLNTANASLFNGEIGNMTATAGKQFRCTFAPSLLTQNDVNLSVDVGSASWLQYDASKRLLQGTPPTTAKASANIITVTASSASDTETQTFYINLEAAAVVATSHTTSSTTASPTSTSSPSATTSPAKSKDKSMTAGIIVGIVIGCLAVLALFFAIAMLCCRRRRKHPHKKIEKSDIRPVLPFGDQEPMVVESDQDEEKHIGSPVKHSPDEPPQLDIDLPTAMQSPMKPRYFLGGRDARQSKLSVVSSLGDEAEKRRSIRIVSRTESVVDRRPLAEKRQSFIRNRASSGVMSPVLFASSRRSSNMGLYSNLGSIKGSPSVRRQTTSPSLLEPPARNPRRLVSGPHVFPPGLPRAITPSPVRGTNNNNNNWTTTNTSSSLSRDNSDARAAARYAEYAIEMELPRHQRTWVRPGEASPTPPPSSILRTPSNNREAARRKWAERLNRNSSGNLASRSPSPLRVTLTGVSASGIKGRKQRLKTSVSSSDDDKENKPEDRLSKLVSNDSFSGARHMRGRKSLVQVKAGNRISSSMARVEEPDAVAKDKAIENDDWEDVVMEDAASARSVRKGVLAASTSDASSVRFL</sequence>
<dbReference type="SUPFAM" id="SSF49313">
    <property type="entry name" value="Cadherin-like"/>
    <property type="match status" value="4"/>
</dbReference>
<feature type="region of interest" description="Disordered" evidence="5">
    <location>
        <begin position="875"/>
        <end position="895"/>
    </location>
</feature>
<dbReference type="GO" id="GO:0071944">
    <property type="term" value="C:cell periphery"/>
    <property type="evidence" value="ECO:0007669"/>
    <property type="project" value="UniProtKB-ARBA"/>
</dbReference>